<organism evidence="2 3">
    <name type="scientific">Aneurinibacillus aneurinilyticus ATCC 12856</name>
    <dbReference type="NCBI Taxonomy" id="649747"/>
    <lineage>
        <taxon>Bacteria</taxon>
        <taxon>Bacillati</taxon>
        <taxon>Bacillota</taxon>
        <taxon>Bacilli</taxon>
        <taxon>Bacillales</taxon>
        <taxon>Paenibacillaceae</taxon>
        <taxon>Aneurinibacillus group</taxon>
        <taxon>Aneurinibacillus</taxon>
    </lineage>
</organism>
<keyword evidence="1" id="KW-1133">Transmembrane helix</keyword>
<dbReference type="Proteomes" id="UP000016511">
    <property type="component" value="Unassembled WGS sequence"/>
</dbReference>
<proteinExistence type="predicted"/>
<dbReference type="STRING" id="649747.HMPREF0083_04682"/>
<evidence type="ECO:0000256" key="1">
    <source>
        <dbReference type="SAM" id="Phobius"/>
    </source>
</evidence>
<dbReference type="HOGENOM" id="CLU_3211729_0_0_9"/>
<dbReference type="PATRIC" id="fig|649747.3.peg.4213"/>
<reference evidence="2 3" key="1">
    <citation type="submission" date="2013-08" db="EMBL/GenBank/DDBJ databases">
        <authorList>
            <person name="Weinstock G."/>
            <person name="Sodergren E."/>
            <person name="Wylie T."/>
            <person name="Fulton L."/>
            <person name="Fulton R."/>
            <person name="Fronick C."/>
            <person name="O'Laughlin M."/>
            <person name="Godfrey J."/>
            <person name="Miner T."/>
            <person name="Herter B."/>
            <person name="Appelbaum E."/>
            <person name="Cordes M."/>
            <person name="Lek S."/>
            <person name="Wollam A."/>
            <person name="Pepin K.H."/>
            <person name="Palsikar V.B."/>
            <person name="Mitreva M."/>
            <person name="Wilson R.K."/>
        </authorList>
    </citation>
    <scope>NUCLEOTIDE SEQUENCE [LARGE SCALE GENOMIC DNA]</scope>
    <source>
        <strain evidence="2 3">ATCC 12856</strain>
    </source>
</reference>
<keyword evidence="1" id="KW-0812">Transmembrane</keyword>
<feature type="transmembrane region" description="Helical" evidence="1">
    <location>
        <begin position="20"/>
        <end position="38"/>
    </location>
</feature>
<comment type="caution">
    <text evidence="2">The sequence shown here is derived from an EMBL/GenBank/DDBJ whole genome shotgun (WGS) entry which is preliminary data.</text>
</comment>
<evidence type="ECO:0000313" key="3">
    <source>
        <dbReference type="Proteomes" id="UP000016511"/>
    </source>
</evidence>
<name>U1Y8Q3_ANEAE</name>
<evidence type="ECO:0000313" key="2">
    <source>
        <dbReference type="EMBL" id="ERI07211.1"/>
    </source>
</evidence>
<protein>
    <submittedName>
        <fullName evidence="2">Uncharacterized protein</fullName>
    </submittedName>
</protein>
<keyword evidence="3" id="KW-1185">Reference proteome</keyword>
<sequence>MPVLADFLHIISSFRTHFPGLIEFIFLLSLTFAFCLYAEEKWGE</sequence>
<accession>U1Y8Q3</accession>
<keyword evidence="1" id="KW-0472">Membrane</keyword>
<dbReference type="AlphaFoldDB" id="U1Y8Q3"/>
<dbReference type="EMBL" id="AWSJ01000287">
    <property type="protein sequence ID" value="ERI07211.1"/>
    <property type="molecule type" value="Genomic_DNA"/>
</dbReference>
<gene>
    <name evidence="2" type="ORF">HMPREF0083_04682</name>
</gene>